<accession>U5DFC7</accession>
<keyword evidence="4" id="KW-1185">Reference proteome</keyword>
<proteinExistence type="predicted"/>
<feature type="region of interest" description="Disordered" evidence="1">
    <location>
        <begin position="78"/>
        <end position="99"/>
    </location>
</feature>
<gene>
    <name evidence="3" type="ORF">AMTR_s00061p00142330</name>
</gene>
<dbReference type="Proteomes" id="UP000017836">
    <property type="component" value="Unassembled WGS sequence"/>
</dbReference>
<evidence type="ECO:0000256" key="2">
    <source>
        <dbReference type="SAM" id="SignalP"/>
    </source>
</evidence>
<name>U5DFC7_AMBTC</name>
<feature type="chain" id="PRO_5004658785" description="Secreted protein" evidence="2">
    <location>
        <begin position="20"/>
        <end position="99"/>
    </location>
</feature>
<feature type="signal peptide" evidence="2">
    <location>
        <begin position="1"/>
        <end position="19"/>
    </location>
</feature>
<dbReference type="HOGENOM" id="CLU_2323564_0_0_1"/>
<dbReference type="AlphaFoldDB" id="U5DFC7"/>
<dbReference type="Gramene" id="ERN19113">
    <property type="protein sequence ID" value="ERN19113"/>
    <property type="gene ID" value="AMTR_s00061p00142330"/>
</dbReference>
<evidence type="ECO:0000256" key="1">
    <source>
        <dbReference type="SAM" id="MobiDB-lite"/>
    </source>
</evidence>
<evidence type="ECO:0000313" key="3">
    <source>
        <dbReference type="EMBL" id="ERN19113.1"/>
    </source>
</evidence>
<sequence>MVLILCVLQPSSFVISALAVLSSSSEKETKVRKPSSLITCFAILRPIPEEPPVMKTCFPLKLLILQYEFRPTDFTNRYKKPSEMAKPTPQLIDSISKEA</sequence>
<protein>
    <recommendedName>
        <fullName evidence="5">Secreted protein</fullName>
    </recommendedName>
</protein>
<evidence type="ECO:0000313" key="4">
    <source>
        <dbReference type="Proteomes" id="UP000017836"/>
    </source>
</evidence>
<keyword evidence="2" id="KW-0732">Signal</keyword>
<reference evidence="4" key="1">
    <citation type="journal article" date="2013" name="Science">
        <title>The Amborella genome and the evolution of flowering plants.</title>
        <authorList>
            <consortium name="Amborella Genome Project"/>
        </authorList>
    </citation>
    <scope>NUCLEOTIDE SEQUENCE [LARGE SCALE GENOMIC DNA]</scope>
</reference>
<evidence type="ECO:0008006" key="5">
    <source>
        <dbReference type="Google" id="ProtNLM"/>
    </source>
</evidence>
<dbReference type="EMBL" id="KI392075">
    <property type="protein sequence ID" value="ERN19113.1"/>
    <property type="molecule type" value="Genomic_DNA"/>
</dbReference>
<organism evidence="3 4">
    <name type="scientific">Amborella trichopoda</name>
    <dbReference type="NCBI Taxonomy" id="13333"/>
    <lineage>
        <taxon>Eukaryota</taxon>
        <taxon>Viridiplantae</taxon>
        <taxon>Streptophyta</taxon>
        <taxon>Embryophyta</taxon>
        <taxon>Tracheophyta</taxon>
        <taxon>Spermatophyta</taxon>
        <taxon>Magnoliopsida</taxon>
        <taxon>Amborellales</taxon>
        <taxon>Amborellaceae</taxon>
        <taxon>Amborella</taxon>
    </lineage>
</organism>